<name>A0A918U4H6_9ACTN</name>
<sequence length="126" mass="13163">MTVLVDEAGDGLSAFAPGRRQGGRRQGRRGGAAPAAVREPTSADVGTPLERLVVAEAAAEGGHLPYAAPLGEPVPERFAGELAAAREHVGYRERGETRRPPSWRSAAPASARTCCRPCRPPAVRTG</sequence>
<proteinExistence type="predicted"/>
<evidence type="ECO:0000256" key="1">
    <source>
        <dbReference type="SAM" id="MobiDB-lite"/>
    </source>
</evidence>
<organism evidence="2 3">
    <name type="scientific">Streptomyces minutiscleroticus</name>
    <dbReference type="NCBI Taxonomy" id="68238"/>
    <lineage>
        <taxon>Bacteria</taxon>
        <taxon>Bacillati</taxon>
        <taxon>Actinomycetota</taxon>
        <taxon>Actinomycetes</taxon>
        <taxon>Kitasatosporales</taxon>
        <taxon>Streptomycetaceae</taxon>
        <taxon>Streptomyces</taxon>
    </lineage>
</organism>
<accession>A0A918U4H6</accession>
<evidence type="ECO:0000313" key="3">
    <source>
        <dbReference type="Proteomes" id="UP000619244"/>
    </source>
</evidence>
<reference evidence="2" key="2">
    <citation type="submission" date="2020-09" db="EMBL/GenBank/DDBJ databases">
        <authorList>
            <person name="Sun Q."/>
            <person name="Ohkuma M."/>
        </authorList>
    </citation>
    <scope>NUCLEOTIDE SEQUENCE</scope>
    <source>
        <strain evidence="2">JCM 4790</strain>
    </source>
</reference>
<dbReference type="EMBL" id="BMVU01000030">
    <property type="protein sequence ID" value="GGX92216.1"/>
    <property type="molecule type" value="Genomic_DNA"/>
</dbReference>
<protein>
    <submittedName>
        <fullName evidence="2">Uncharacterized protein</fullName>
    </submittedName>
</protein>
<evidence type="ECO:0000313" key="2">
    <source>
        <dbReference type="EMBL" id="GGX92216.1"/>
    </source>
</evidence>
<keyword evidence="3" id="KW-1185">Reference proteome</keyword>
<feature type="region of interest" description="Disordered" evidence="1">
    <location>
        <begin position="91"/>
        <end position="111"/>
    </location>
</feature>
<feature type="compositionally biased region" description="Low complexity" evidence="1">
    <location>
        <begin position="100"/>
        <end position="111"/>
    </location>
</feature>
<comment type="caution">
    <text evidence="2">The sequence shown here is derived from an EMBL/GenBank/DDBJ whole genome shotgun (WGS) entry which is preliminary data.</text>
</comment>
<dbReference type="AlphaFoldDB" id="A0A918U4H6"/>
<gene>
    <name evidence="2" type="ORF">GCM10010358_52620</name>
</gene>
<dbReference type="Proteomes" id="UP000619244">
    <property type="component" value="Unassembled WGS sequence"/>
</dbReference>
<reference evidence="2" key="1">
    <citation type="journal article" date="2014" name="Int. J. Syst. Evol. Microbiol.">
        <title>Complete genome sequence of Corynebacterium casei LMG S-19264T (=DSM 44701T), isolated from a smear-ripened cheese.</title>
        <authorList>
            <consortium name="US DOE Joint Genome Institute (JGI-PGF)"/>
            <person name="Walter F."/>
            <person name="Albersmeier A."/>
            <person name="Kalinowski J."/>
            <person name="Ruckert C."/>
        </authorList>
    </citation>
    <scope>NUCLEOTIDE SEQUENCE</scope>
    <source>
        <strain evidence="2">JCM 4790</strain>
    </source>
</reference>
<feature type="region of interest" description="Disordered" evidence="1">
    <location>
        <begin position="1"/>
        <end position="44"/>
    </location>
</feature>